<dbReference type="InterPro" id="IPR036736">
    <property type="entry name" value="ACP-like_sf"/>
</dbReference>
<evidence type="ECO:0000313" key="1">
    <source>
        <dbReference type="EMBL" id="PYH63388.1"/>
    </source>
</evidence>
<dbReference type="SUPFAM" id="SSF47336">
    <property type="entry name" value="ACP-like"/>
    <property type="match status" value="1"/>
</dbReference>
<dbReference type="GeneID" id="37216568"/>
<dbReference type="AlphaFoldDB" id="A0A319BJ68"/>
<dbReference type="EMBL" id="KZ821655">
    <property type="protein sequence ID" value="PYH63388.1"/>
    <property type="molecule type" value="Genomic_DNA"/>
</dbReference>
<sequence>MTLSVQKIDPQRSLGSYEVDSLVTVDLETWFEREVGVSIGSGELLAELAMTQLARQAADGSRYLPAELRRS</sequence>
<gene>
    <name evidence="1" type="ORF">BO88DRAFT_477564</name>
</gene>
<keyword evidence="2" id="KW-1185">Reference proteome</keyword>
<name>A0A319BJ68_ASPVC</name>
<reference evidence="1" key="1">
    <citation type="submission" date="2016-12" db="EMBL/GenBank/DDBJ databases">
        <title>The genomes of Aspergillus section Nigri reveals drivers in fungal speciation.</title>
        <authorList>
            <consortium name="DOE Joint Genome Institute"/>
            <person name="Vesth T.C."/>
            <person name="Nybo J."/>
            <person name="Theobald S."/>
            <person name="Brandl J."/>
            <person name="Frisvad J.C."/>
            <person name="Nielsen K.F."/>
            <person name="Lyhne E.K."/>
            <person name="Kogle M.E."/>
            <person name="Kuo A."/>
            <person name="Riley R."/>
            <person name="Clum A."/>
            <person name="Nolan M."/>
            <person name="Lipzen A."/>
            <person name="Salamov A."/>
            <person name="Henrissat B."/>
            <person name="Wiebenga A."/>
            <person name="De Vries R.P."/>
            <person name="Grigoriev I.V."/>
            <person name="Mortensen U.H."/>
            <person name="Andersen M.R."/>
            <person name="Baker S.E."/>
        </authorList>
    </citation>
    <scope>NUCLEOTIDE SEQUENCE [LARGE SCALE GENOMIC DNA]</scope>
    <source>
        <strain evidence="1">CBS 113365</strain>
    </source>
</reference>
<evidence type="ECO:0008006" key="3">
    <source>
        <dbReference type="Google" id="ProtNLM"/>
    </source>
</evidence>
<dbReference type="RefSeq" id="XP_025557182.1">
    <property type="nucleotide sequence ID" value="XM_025711976.1"/>
</dbReference>
<dbReference type="OrthoDB" id="4501109at2759"/>
<dbReference type="Gene3D" id="1.10.1200.10">
    <property type="entry name" value="ACP-like"/>
    <property type="match status" value="1"/>
</dbReference>
<organism evidence="1 2">
    <name type="scientific">Aspergillus vadensis (strain CBS 113365 / IMI 142717 / IBT 24658)</name>
    <dbReference type="NCBI Taxonomy" id="1448311"/>
    <lineage>
        <taxon>Eukaryota</taxon>
        <taxon>Fungi</taxon>
        <taxon>Dikarya</taxon>
        <taxon>Ascomycota</taxon>
        <taxon>Pezizomycotina</taxon>
        <taxon>Eurotiomycetes</taxon>
        <taxon>Eurotiomycetidae</taxon>
        <taxon>Eurotiales</taxon>
        <taxon>Aspergillaceae</taxon>
        <taxon>Aspergillus</taxon>
        <taxon>Aspergillus subgen. Circumdati</taxon>
    </lineage>
</organism>
<dbReference type="Proteomes" id="UP000248405">
    <property type="component" value="Unassembled WGS sequence"/>
</dbReference>
<evidence type="ECO:0000313" key="2">
    <source>
        <dbReference type="Proteomes" id="UP000248405"/>
    </source>
</evidence>
<accession>A0A319BJ68</accession>
<protein>
    <recommendedName>
        <fullName evidence="3">Carrier domain-containing protein</fullName>
    </recommendedName>
</protein>
<proteinExistence type="predicted"/>